<dbReference type="InterPro" id="IPR007443">
    <property type="entry name" value="LpoA"/>
</dbReference>
<feature type="compositionally biased region" description="Pro residues" evidence="2">
    <location>
        <begin position="46"/>
        <end position="61"/>
    </location>
</feature>
<dbReference type="SUPFAM" id="SSF53822">
    <property type="entry name" value="Periplasmic binding protein-like I"/>
    <property type="match status" value="1"/>
</dbReference>
<keyword evidence="3" id="KW-0732">Signal</keyword>
<evidence type="ECO:0000256" key="1">
    <source>
        <dbReference type="ARBA" id="ARBA00023136"/>
    </source>
</evidence>
<feature type="chain" id="PRO_5047302411" evidence="3">
    <location>
        <begin position="20"/>
        <end position="420"/>
    </location>
</feature>
<dbReference type="PANTHER" id="PTHR38038:SF1">
    <property type="entry name" value="PENICILLIN-BINDING PROTEIN ACTIVATOR LPOA"/>
    <property type="match status" value="1"/>
</dbReference>
<dbReference type="Pfam" id="PF04348">
    <property type="entry name" value="LppC"/>
    <property type="match status" value="1"/>
</dbReference>
<accession>A0ABV6FFK9</accession>
<evidence type="ECO:0000313" key="4">
    <source>
        <dbReference type="EMBL" id="MFC0252309.1"/>
    </source>
</evidence>
<name>A0ABV6FFK9_9BURK</name>
<reference evidence="4 5" key="1">
    <citation type="submission" date="2024-09" db="EMBL/GenBank/DDBJ databases">
        <authorList>
            <person name="Sun Q."/>
            <person name="Mori K."/>
        </authorList>
    </citation>
    <scope>NUCLEOTIDE SEQUENCE [LARGE SCALE GENOMIC DNA]</scope>
    <source>
        <strain evidence="4 5">CCM 7792</strain>
    </source>
</reference>
<gene>
    <name evidence="4" type="ORF">ACFFJK_10440</name>
</gene>
<sequence length="420" mass="43411">MLKKNLKALLASAALGLLAGCTSTPLPPDTGCGVPGGLCAPIGPSASPPPAAPSYTPPPPVERAITNPVELPPSSDGRPRAADVGGSGARIALLLPLESGTLAQPAEAVRAGFMAAWERDRAGISVSVIATGDTAQAALDAYGRAAAQSDIVVGPLARPAVAALVTSGAVTKPTIALNHPQVNGPLPRQMLVVGLSLEDEARQVADWAAAEQPGGRALVLTGTTTWQQRLTGAFTARWSQLGMNNYVVELPSSDGYVDANALADLRARIQADPPQLVFAALDAVQLRQVRSAIGTSLPTYGTASVNPGRDPNVSAPELAGVRILDLPWTVQPEHPLVASYPRWDAGNGGFDMQRLYALGIDAFRIARELALRPGSAFELDGVTGRLSVDMGAGGGAAFRRIETGTIYREGGMFETAAFGR</sequence>
<feature type="signal peptide" evidence="3">
    <location>
        <begin position="1"/>
        <end position="19"/>
    </location>
</feature>
<feature type="region of interest" description="Disordered" evidence="2">
    <location>
        <begin position="45"/>
        <end position="64"/>
    </location>
</feature>
<dbReference type="InterPro" id="IPR028082">
    <property type="entry name" value="Peripla_BP_I"/>
</dbReference>
<dbReference type="CDD" id="cd06339">
    <property type="entry name" value="PBP1_YraM_LppC_lipoprotein-like"/>
    <property type="match status" value="1"/>
</dbReference>
<dbReference type="Proteomes" id="UP001589773">
    <property type="component" value="Unassembled WGS sequence"/>
</dbReference>
<keyword evidence="1" id="KW-0472">Membrane</keyword>
<protein>
    <submittedName>
        <fullName evidence="4">Penicillin-binding protein activator</fullName>
    </submittedName>
</protein>
<comment type="caution">
    <text evidence="4">The sequence shown here is derived from an EMBL/GenBank/DDBJ whole genome shotgun (WGS) entry which is preliminary data.</text>
</comment>
<evidence type="ECO:0000313" key="5">
    <source>
        <dbReference type="Proteomes" id="UP001589773"/>
    </source>
</evidence>
<organism evidence="4 5">
    <name type="scientific">Massilia consociata</name>
    <dbReference type="NCBI Taxonomy" id="760117"/>
    <lineage>
        <taxon>Bacteria</taxon>
        <taxon>Pseudomonadati</taxon>
        <taxon>Pseudomonadota</taxon>
        <taxon>Betaproteobacteria</taxon>
        <taxon>Burkholderiales</taxon>
        <taxon>Oxalobacteraceae</taxon>
        <taxon>Telluria group</taxon>
        <taxon>Massilia</taxon>
    </lineage>
</organism>
<evidence type="ECO:0000256" key="3">
    <source>
        <dbReference type="SAM" id="SignalP"/>
    </source>
</evidence>
<dbReference type="PROSITE" id="PS51257">
    <property type="entry name" value="PROKAR_LIPOPROTEIN"/>
    <property type="match status" value="1"/>
</dbReference>
<dbReference type="Gene3D" id="3.40.50.2300">
    <property type="match status" value="2"/>
</dbReference>
<dbReference type="RefSeq" id="WP_379679073.1">
    <property type="nucleotide sequence ID" value="NZ_JBHLWP010000010.1"/>
</dbReference>
<proteinExistence type="predicted"/>
<keyword evidence="5" id="KW-1185">Reference proteome</keyword>
<dbReference type="PANTHER" id="PTHR38038">
    <property type="entry name" value="PENICILLIN-BINDING PROTEIN ACTIVATOR LPOA"/>
    <property type="match status" value="1"/>
</dbReference>
<dbReference type="EMBL" id="JBHLWP010000010">
    <property type="protein sequence ID" value="MFC0252309.1"/>
    <property type="molecule type" value="Genomic_DNA"/>
</dbReference>
<evidence type="ECO:0000256" key="2">
    <source>
        <dbReference type="SAM" id="MobiDB-lite"/>
    </source>
</evidence>